<dbReference type="AlphaFoldDB" id="A0A8T1H382"/>
<gene>
    <name evidence="1" type="ORF">PC129_g22328</name>
</gene>
<proteinExistence type="predicted"/>
<organism evidence="1 2">
    <name type="scientific">Phytophthora cactorum</name>
    <dbReference type="NCBI Taxonomy" id="29920"/>
    <lineage>
        <taxon>Eukaryota</taxon>
        <taxon>Sar</taxon>
        <taxon>Stramenopiles</taxon>
        <taxon>Oomycota</taxon>
        <taxon>Peronosporomycetes</taxon>
        <taxon>Peronosporales</taxon>
        <taxon>Peronosporaceae</taxon>
        <taxon>Phytophthora</taxon>
    </lineage>
</organism>
<name>A0A8T1H382_9STRA</name>
<evidence type="ECO:0000313" key="2">
    <source>
        <dbReference type="Proteomes" id="UP000760860"/>
    </source>
</evidence>
<accession>A0A8T1H382</accession>
<comment type="caution">
    <text evidence="1">The sequence shown here is derived from an EMBL/GenBank/DDBJ whole genome shotgun (WGS) entry which is preliminary data.</text>
</comment>
<protein>
    <submittedName>
        <fullName evidence="1">Uncharacterized protein</fullName>
    </submittedName>
</protein>
<reference evidence="1" key="1">
    <citation type="submission" date="2018-05" db="EMBL/GenBank/DDBJ databases">
        <title>Effector identification in a new, highly contiguous assembly of the strawberry crown rot pathogen Phytophthora cactorum.</title>
        <authorList>
            <person name="Armitage A.D."/>
            <person name="Nellist C.F."/>
            <person name="Bates H."/>
            <person name="Vickerstaff R.J."/>
            <person name="Harrison R.J."/>
        </authorList>
    </citation>
    <scope>NUCLEOTIDE SEQUENCE</scope>
    <source>
        <strain evidence="1">P421</strain>
    </source>
</reference>
<dbReference type="Proteomes" id="UP000760860">
    <property type="component" value="Unassembled WGS sequence"/>
</dbReference>
<evidence type="ECO:0000313" key="1">
    <source>
        <dbReference type="EMBL" id="KAG3204905.1"/>
    </source>
</evidence>
<sequence>MIYQRMINNALWGFVQPIGGWKQYAGRMHEAELQSLAKRRETDDASLEATTNRAAIRTSLPIDKPSEKRFPLFSHIVAHVQFQ</sequence>
<dbReference type="EMBL" id="RCMV01002042">
    <property type="protein sequence ID" value="KAG3204905.1"/>
    <property type="molecule type" value="Genomic_DNA"/>
</dbReference>